<evidence type="ECO:0000313" key="3">
    <source>
        <dbReference type="Proteomes" id="UP000193689"/>
    </source>
</evidence>
<dbReference type="InParanoid" id="A0A1Y2DVI6"/>
<feature type="compositionally biased region" description="Low complexity" evidence="1">
    <location>
        <begin position="10"/>
        <end position="20"/>
    </location>
</feature>
<comment type="caution">
    <text evidence="2">The sequence shown here is derived from an EMBL/GenBank/DDBJ whole genome shotgun (WGS) entry which is preliminary data.</text>
</comment>
<keyword evidence="3" id="KW-1185">Reference proteome</keyword>
<evidence type="ECO:0000313" key="2">
    <source>
        <dbReference type="EMBL" id="ORY63263.1"/>
    </source>
</evidence>
<reference evidence="2 3" key="1">
    <citation type="submission" date="2016-07" db="EMBL/GenBank/DDBJ databases">
        <title>Pervasive Adenine N6-methylation of Active Genes in Fungi.</title>
        <authorList>
            <consortium name="DOE Joint Genome Institute"/>
            <person name="Mondo S.J."/>
            <person name="Dannebaum R.O."/>
            <person name="Kuo R.C."/>
            <person name="Labutti K."/>
            <person name="Haridas S."/>
            <person name="Kuo A."/>
            <person name="Salamov A."/>
            <person name="Ahrendt S.R."/>
            <person name="Lipzen A."/>
            <person name="Sullivan W."/>
            <person name="Andreopoulos W.B."/>
            <person name="Clum A."/>
            <person name="Lindquist E."/>
            <person name="Daum C."/>
            <person name="Ramamoorthy G.K."/>
            <person name="Gryganskyi A."/>
            <person name="Culley D."/>
            <person name="Magnuson J.K."/>
            <person name="James T.Y."/>
            <person name="O'Malley M.A."/>
            <person name="Stajich J.E."/>
            <person name="Spatafora J.W."/>
            <person name="Visel A."/>
            <person name="Grigoriev I.V."/>
        </authorList>
    </citation>
    <scope>NUCLEOTIDE SEQUENCE [LARGE SCALE GENOMIC DNA]</scope>
    <source>
        <strain evidence="2 3">CBS 129021</strain>
    </source>
</reference>
<name>A0A1Y2DVI6_9PEZI</name>
<dbReference type="STRING" id="1141098.A0A1Y2DVI6"/>
<protein>
    <submittedName>
        <fullName evidence="2">Uncharacterized protein</fullName>
    </submittedName>
</protein>
<evidence type="ECO:0000256" key="1">
    <source>
        <dbReference type="SAM" id="MobiDB-lite"/>
    </source>
</evidence>
<organism evidence="2 3">
    <name type="scientific">Pseudomassariella vexata</name>
    <dbReference type="NCBI Taxonomy" id="1141098"/>
    <lineage>
        <taxon>Eukaryota</taxon>
        <taxon>Fungi</taxon>
        <taxon>Dikarya</taxon>
        <taxon>Ascomycota</taxon>
        <taxon>Pezizomycotina</taxon>
        <taxon>Sordariomycetes</taxon>
        <taxon>Xylariomycetidae</taxon>
        <taxon>Amphisphaeriales</taxon>
        <taxon>Pseudomassariaceae</taxon>
        <taxon>Pseudomassariella</taxon>
    </lineage>
</organism>
<dbReference type="Proteomes" id="UP000193689">
    <property type="component" value="Unassembled WGS sequence"/>
</dbReference>
<gene>
    <name evidence="2" type="ORF">BCR38DRAFT_486012</name>
</gene>
<accession>A0A1Y2DVI6</accession>
<feature type="compositionally biased region" description="Polar residues" evidence="1">
    <location>
        <begin position="225"/>
        <end position="235"/>
    </location>
</feature>
<dbReference type="GeneID" id="63780187"/>
<dbReference type="OrthoDB" id="47007at2759"/>
<dbReference type="RefSeq" id="XP_040714920.1">
    <property type="nucleotide sequence ID" value="XM_040863975.1"/>
</dbReference>
<feature type="region of interest" description="Disordered" evidence="1">
    <location>
        <begin position="225"/>
        <end position="259"/>
    </location>
</feature>
<proteinExistence type="predicted"/>
<dbReference type="EMBL" id="MCFJ01000008">
    <property type="protein sequence ID" value="ORY63263.1"/>
    <property type="molecule type" value="Genomic_DNA"/>
</dbReference>
<sequence>MAQQDDESTASDTSDTTTIDVSTTPVDVSWEKSTLLHVMKLSVGYNASAGTGFFTMRTSIELKGAFSENIKTTLYLIIPPNRIRTLTLLTADENEDHAGPINKEMPRKKKPKRTRWSLHFTLHNAGVVDFVGPKVAHLTPKNRGAGHVLDSLRLLARQSSFQVHLAPKVLSKSRWLLLCKAVSESACQPMVGKPDIDTLYGGEGGQHIELGVGAPDTEAHLTRATNLDPSLNPPSYDSLEPRQPLPHMAAEGSSVATGDFSDYTKKKRRRISSDGESDAEAGFQSHGVTNHNLVLPVIRKMLAELKSEILADMERSLPTIIEQKMWPRIAERIDSRVADEMELVQQQLDEHRDGTQDLIDDLVDDQCYRIKEDLKEYVEEGELKSQVVAEVLDKIEDTGLYVQFVRPNETMNR</sequence>
<dbReference type="AlphaFoldDB" id="A0A1Y2DVI6"/>
<feature type="region of interest" description="Disordered" evidence="1">
    <location>
        <begin position="1"/>
        <end position="20"/>
    </location>
</feature>